<dbReference type="InterPro" id="IPR003610">
    <property type="entry name" value="CBM5/12"/>
</dbReference>
<dbReference type="SMART" id="SM00060">
    <property type="entry name" value="FN3"/>
    <property type="match status" value="2"/>
</dbReference>
<dbReference type="InterPro" id="IPR013783">
    <property type="entry name" value="Ig-like_fold"/>
</dbReference>
<evidence type="ECO:0000256" key="4">
    <source>
        <dbReference type="ARBA" id="ARBA00022801"/>
    </source>
</evidence>
<evidence type="ECO:0000313" key="9">
    <source>
        <dbReference type="EMBL" id="NEW07416.1"/>
    </source>
</evidence>
<dbReference type="GO" id="GO:0005576">
    <property type="term" value="C:extracellular region"/>
    <property type="evidence" value="ECO:0007669"/>
    <property type="project" value="UniProtKB-SubCell"/>
</dbReference>
<keyword evidence="7" id="KW-0624">Polysaccharide degradation</keyword>
<dbReference type="FunFam" id="2.70.50.50:FF:000001">
    <property type="entry name" value="Chitin-binding protein"/>
    <property type="match status" value="1"/>
</dbReference>
<dbReference type="CDD" id="cd21177">
    <property type="entry name" value="LPMO_AA10"/>
    <property type="match status" value="1"/>
</dbReference>
<organism evidence="9">
    <name type="scientific">Paenibacillus sp. SYP-B3998</name>
    <dbReference type="NCBI Taxonomy" id="2678564"/>
    <lineage>
        <taxon>Bacteria</taxon>
        <taxon>Bacillati</taxon>
        <taxon>Bacillota</taxon>
        <taxon>Bacilli</taxon>
        <taxon>Bacillales</taxon>
        <taxon>Paenibacillaceae</taxon>
        <taxon>Paenibacillus</taxon>
    </lineage>
</organism>
<keyword evidence="3" id="KW-0732">Signal</keyword>
<dbReference type="PROSITE" id="PS50853">
    <property type="entry name" value="FN3"/>
    <property type="match status" value="2"/>
</dbReference>
<comment type="subcellular location">
    <subcellularLocation>
        <location evidence="1">Secreted</location>
    </subcellularLocation>
</comment>
<dbReference type="CDD" id="cd12215">
    <property type="entry name" value="ChiC_BD"/>
    <property type="match status" value="2"/>
</dbReference>
<accession>A0A6G3ZYX1</accession>
<feature type="domain" description="Fibronectin type-III" evidence="8">
    <location>
        <begin position="219"/>
        <end position="304"/>
    </location>
</feature>
<dbReference type="SUPFAM" id="SSF81296">
    <property type="entry name" value="E set domains"/>
    <property type="match status" value="1"/>
</dbReference>
<proteinExistence type="predicted"/>
<evidence type="ECO:0000256" key="6">
    <source>
        <dbReference type="ARBA" id="ARBA00023295"/>
    </source>
</evidence>
<dbReference type="Gene3D" id="2.60.40.10">
    <property type="entry name" value="Immunoglobulins"/>
    <property type="match status" value="2"/>
</dbReference>
<dbReference type="InterPro" id="IPR004302">
    <property type="entry name" value="Cellulose/chitin-bd_N"/>
</dbReference>
<dbReference type="Gene3D" id="2.10.10.20">
    <property type="entry name" value="Carbohydrate-binding module superfamily 5/12"/>
    <property type="match status" value="2"/>
</dbReference>
<keyword evidence="2" id="KW-0964">Secreted</keyword>
<dbReference type="InterPro" id="IPR003961">
    <property type="entry name" value="FN3_dom"/>
</dbReference>
<dbReference type="InterPro" id="IPR014756">
    <property type="entry name" value="Ig_E-set"/>
</dbReference>
<keyword evidence="4" id="KW-0378">Hydrolase</keyword>
<evidence type="ECO:0000256" key="2">
    <source>
        <dbReference type="ARBA" id="ARBA00022525"/>
    </source>
</evidence>
<gene>
    <name evidence="9" type="ORF">GK047_15535</name>
</gene>
<dbReference type="AlphaFoldDB" id="A0A6G3ZYX1"/>
<dbReference type="InterPro" id="IPR036116">
    <property type="entry name" value="FN3_sf"/>
</dbReference>
<dbReference type="GO" id="GO:0030246">
    <property type="term" value="F:carbohydrate binding"/>
    <property type="evidence" value="ECO:0007669"/>
    <property type="project" value="InterPro"/>
</dbReference>
<comment type="caution">
    <text evidence="9">The sequence shown here is derived from an EMBL/GenBank/DDBJ whole genome shotgun (WGS) entry which is preliminary data.</text>
</comment>
<dbReference type="SMART" id="SM00495">
    <property type="entry name" value="ChtBD3"/>
    <property type="match status" value="2"/>
</dbReference>
<dbReference type="SUPFAM" id="SSF51055">
    <property type="entry name" value="Carbohydrate binding domain"/>
    <property type="match status" value="2"/>
</dbReference>
<dbReference type="GO" id="GO:0004553">
    <property type="term" value="F:hydrolase activity, hydrolyzing O-glycosyl compounds"/>
    <property type="evidence" value="ECO:0007669"/>
    <property type="project" value="InterPro"/>
</dbReference>
<sequence length="497" mass="53712">MGQLGLRGRLALRVSPFLMMLGLLLLGAALSLAFAQRASAHGYLEAPTSRTVLCQQGQNTGCGPIQYEPQSVEGKGSFPESGPVDGQITGADKYPDLYEQTSDRWKKVTLKGGKQSFTWHLTAQHSTKEWKYYITKKDWDPNKPLTRSELELVCSFNDGGAKPAATVTHECNLPTDRSGYQLLLGVWEIADTGNAFYQVIDVNLVNDGTGGPVVEIPTTPTQLKSTAQTDTSINLSWLASMAPSGIKHYEVYRDGKNVGIATQPSYEDKGLKPSTSYTYLVVSICGTGGHSAPSQSVTVSTKASTTPPMPVDTQAPTVPYNVQSGSQTDASVALAWSASTDNVGVVKYDVYRNGGLVGTVTQPSYTDTGLAANTPYSYSIVALDAAGNQSARSSELKVTTKPKSSPTTDWDTSKVYLEGNRVTYKGLEYAAKWWTQGEQPDSSDVWKLVSADVVQAWSSSRVYVGQAKVSYEGKIYLAKWWTKGEVPGKSDVWTLAK</sequence>
<feature type="domain" description="Fibronectin type-III" evidence="8">
    <location>
        <begin position="318"/>
        <end position="403"/>
    </location>
</feature>
<dbReference type="Pfam" id="PF02839">
    <property type="entry name" value="CBM_5_12"/>
    <property type="match status" value="2"/>
</dbReference>
<evidence type="ECO:0000256" key="5">
    <source>
        <dbReference type="ARBA" id="ARBA00023277"/>
    </source>
</evidence>
<dbReference type="CDD" id="cd00063">
    <property type="entry name" value="FN3"/>
    <property type="match status" value="2"/>
</dbReference>
<dbReference type="PANTHER" id="PTHR34823">
    <property type="entry name" value="GLCNAC-BINDING PROTEIN A"/>
    <property type="match status" value="1"/>
</dbReference>
<evidence type="ECO:0000256" key="3">
    <source>
        <dbReference type="ARBA" id="ARBA00022729"/>
    </source>
</evidence>
<evidence type="ECO:0000256" key="1">
    <source>
        <dbReference type="ARBA" id="ARBA00004613"/>
    </source>
</evidence>
<dbReference type="InterPro" id="IPR051024">
    <property type="entry name" value="GlcNAc_Chitin_IntDeg"/>
</dbReference>
<keyword evidence="5" id="KW-0119">Carbohydrate metabolism</keyword>
<dbReference type="InterPro" id="IPR036573">
    <property type="entry name" value="CBM_sf_5/12"/>
</dbReference>
<dbReference type="FunFam" id="2.60.40.10:FF:001114">
    <property type="entry name" value="Chitinase A1"/>
    <property type="match status" value="1"/>
</dbReference>
<evidence type="ECO:0000259" key="8">
    <source>
        <dbReference type="PROSITE" id="PS50853"/>
    </source>
</evidence>
<dbReference type="Pfam" id="PF00041">
    <property type="entry name" value="fn3"/>
    <property type="match status" value="2"/>
</dbReference>
<dbReference type="EMBL" id="JAAIKC010000005">
    <property type="protein sequence ID" value="NEW07416.1"/>
    <property type="molecule type" value="Genomic_DNA"/>
</dbReference>
<dbReference type="PANTHER" id="PTHR34823:SF1">
    <property type="entry name" value="CHITIN-BINDING TYPE-4 DOMAIN-CONTAINING PROTEIN"/>
    <property type="match status" value="1"/>
</dbReference>
<dbReference type="Gene3D" id="2.70.50.50">
    <property type="entry name" value="chitin-binding protein cbp21"/>
    <property type="match status" value="1"/>
</dbReference>
<evidence type="ECO:0000256" key="7">
    <source>
        <dbReference type="ARBA" id="ARBA00023326"/>
    </source>
</evidence>
<name>A0A6G3ZYX1_9BACL</name>
<keyword evidence="6" id="KW-0326">Glycosidase</keyword>
<reference evidence="9" key="1">
    <citation type="submission" date="2020-02" db="EMBL/GenBank/DDBJ databases">
        <authorList>
            <person name="Shen X.-R."/>
            <person name="Zhang Y.-X."/>
        </authorList>
    </citation>
    <scope>NUCLEOTIDE SEQUENCE</scope>
    <source>
        <strain evidence="9">SYP-B3998</strain>
    </source>
</reference>
<dbReference type="Pfam" id="PF03067">
    <property type="entry name" value="LPMO_10"/>
    <property type="match status" value="1"/>
</dbReference>
<dbReference type="SUPFAM" id="SSF49265">
    <property type="entry name" value="Fibronectin type III"/>
    <property type="match status" value="1"/>
</dbReference>
<protein>
    <submittedName>
        <fullName evidence="9">Chitin-binding protein</fullName>
    </submittedName>
</protein>
<dbReference type="GO" id="GO:0000272">
    <property type="term" value="P:polysaccharide catabolic process"/>
    <property type="evidence" value="ECO:0007669"/>
    <property type="project" value="UniProtKB-KW"/>
</dbReference>